<protein>
    <submittedName>
        <fullName evidence="1">Uncharacterized protein</fullName>
    </submittedName>
</protein>
<name>A0ABP9SI32_9ACTN</name>
<accession>A0ABP9SI32</accession>
<sequence length="55" mass="6136">MSWNDSSTPAFPASRKNDRCPTCDIPVGAAHLKTCVYTGSVKARVQDNRRRRGKE</sequence>
<reference evidence="2" key="1">
    <citation type="journal article" date="2019" name="Int. J. Syst. Evol. Microbiol.">
        <title>The Global Catalogue of Microorganisms (GCM) 10K type strain sequencing project: providing services to taxonomists for standard genome sequencing and annotation.</title>
        <authorList>
            <consortium name="The Broad Institute Genomics Platform"/>
            <consortium name="The Broad Institute Genome Sequencing Center for Infectious Disease"/>
            <person name="Wu L."/>
            <person name="Ma J."/>
        </authorList>
    </citation>
    <scope>NUCLEOTIDE SEQUENCE [LARGE SCALE GENOMIC DNA]</scope>
    <source>
        <strain evidence="2">JCM 18304</strain>
    </source>
</reference>
<organism evidence="1 2">
    <name type="scientific">Rugosimonospora acidiphila</name>
    <dbReference type="NCBI Taxonomy" id="556531"/>
    <lineage>
        <taxon>Bacteria</taxon>
        <taxon>Bacillati</taxon>
        <taxon>Actinomycetota</taxon>
        <taxon>Actinomycetes</taxon>
        <taxon>Micromonosporales</taxon>
        <taxon>Micromonosporaceae</taxon>
        <taxon>Rugosimonospora</taxon>
    </lineage>
</organism>
<proteinExistence type="predicted"/>
<evidence type="ECO:0000313" key="2">
    <source>
        <dbReference type="Proteomes" id="UP001501570"/>
    </source>
</evidence>
<dbReference type="EMBL" id="BAABJQ010000024">
    <property type="protein sequence ID" value="GAA5195757.1"/>
    <property type="molecule type" value="Genomic_DNA"/>
</dbReference>
<dbReference type="RefSeq" id="WP_345635793.1">
    <property type="nucleotide sequence ID" value="NZ_BAABJQ010000024.1"/>
</dbReference>
<evidence type="ECO:0000313" key="1">
    <source>
        <dbReference type="EMBL" id="GAA5195757.1"/>
    </source>
</evidence>
<comment type="caution">
    <text evidence="1">The sequence shown here is derived from an EMBL/GenBank/DDBJ whole genome shotgun (WGS) entry which is preliminary data.</text>
</comment>
<keyword evidence="2" id="KW-1185">Reference proteome</keyword>
<gene>
    <name evidence="1" type="ORF">GCM10023322_63130</name>
</gene>
<dbReference type="Proteomes" id="UP001501570">
    <property type="component" value="Unassembled WGS sequence"/>
</dbReference>